<feature type="compositionally biased region" description="Low complexity" evidence="1">
    <location>
        <begin position="17"/>
        <end position="29"/>
    </location>
</feature>
<accession>A0A5M3WEU0</accession>
<evidence type="ECO:0000313" key="2">
    <source>
        <dbReference type="EMBL" id="GES04868.1"/>
    </source>
</evidence>
<keyword evidence="3" id="KW-1185">Reference proteome</keyword>
<reference evidence="2 3" key="1">
    <citation type="submission" date="2019-10" db="EMBL/GenBank/DDBJ databases">
        <title>Whole genome shotgun sequence of Acrocarpospora corrugata NBRC 13972.</title>
        <authorList>
            <person name="Ichikawa N."/>
            <person name="Kimura A."/>
            <person name="Kitahashi Y."/>
            <person name="Komaki H."/>
            <person name="Oguchi A."/>
        </authorList>
    </citation>
    <scope>NUCLEOTIDE SEQUENCE [LARGE SCALE GENOMIC DNA]</scope>
    <source>
        <strain evidence="2 3">NBRC 13972</strain>
    </source>
</reference>
<sequence length="53" mass="5097">MPVLPAVAADTDRAAAGALADSGASSAEARSPSVALLDAEQAATRPAASMLTT</sequence>
<proteinExistence type="predicted"/>
<comment type="caution">
    <text evidence="2">The sequence shown here is derived from an EMBL/GenBank/DDBJ whole genome shotgun (WGS) entry which is preliminary data.</text>
</comment>
<evidence type="ECO:0000313" key="3">
    <source>
        <dbReference type="Proteomes" id="UP000334990"/>
    </source>
</evidence>
<evidence type="ECO:0000256" key="1">
    <source>
        <dbReference type="SAM" id="MobiDB-lite"/>
    </source>
</evidence>
<gene>
    <name evidence="2" type="ORF">Acor_69360</name>
</gene>
<dbReference type="EMBL" id="BLAD01000088">
    <property type="protein sequence ID" value="GES04868.1"/>
    <property type="molecule type" value="Genomic_DNA"/>
</dbReference>
<dbReference type="Proteomes" id="UP000334990">
    <property type="component" value="Unassembled WGS sequence"/>
</dbReference>
<name>A0A5M3WEU0_9ACTN</name>
<protein>
    <submittedName>
        <fullName evidence="2">Uncharacterized protein</fullName>
    </submittedName>
</protein>
<feature type="region of interest" description="Disordered" evidence="1">
    <location>
        <begin position="17"/>
        <end position="53"/>
    </location>
</feature>
<dbReference type="AlphaFoldDB" id="A0A5M3WEU0"/>
<organism evidence="2 3">
    <name type="scientific">Acrocarpospora corrugata</name>
    <dbReference type="NCBI Taxonomy" id="35763"/>
    <lineage>
        <taxon>Bacteria</taxon>
        <taxon>Bacillati</taxon>
        <taxon>Actinomycetota</taxon>
        <taxon>Actinomycetes</taxon>
        <taxon>Streptosporangiales</taxon>
        <taxon>Streptosporangiaceae</taxon>
        <taxon>Acrocarpospora</taxon>
    </lineage>
</organism>